<reference evidence="2 3" key="1">
    <citation type="submission" date="2023-07" db="EMBL/GenBank/DDBJ databases">
        <title>Genomic Encyclopedia of Type Strains, Phase IV (KMG-IV): sequencing the most valuable type-strain genomes for metagenomic binning, comparative biology and taxonomic classification.</title>
        <authorList>
            <person name="Goeker M."/>
        </authorList>
    </citation>
    <scope>NUCLEOTIDE SEQUENCE [LARGE SCALE GENOMIC DNA]</scope>
    <source>
        <strain evidence="2 3">DSM 14914</strain>
    </source>
</reference>
<sequence length="33" mass="3763">MTKCYRNAKIAGRQASSGRNLHAAAHRDEHRKQ</sequence>
<dbReference type="EMBL" id="JAUSWA010000019">
    <property type="protein sequence ID" value="MDQ0495074.1"/>
    <property type="molecule type" value="Genomic_DNA"/>
</dbReference>
<feature type="region of interest" description="Disordered" evidence="1">
    <location>
        <begin position="1"/>
        <end position="33"/>
    </location>
</feature>
<accession>A0ABU0L0L4</accession>
<protein>
    <submittedName>
        <fullName evidence="2">Uncharacterized protein</fullName>
    </submittedName>
</protein>
<gene>
    <name evidence="2" type="ORF">QOZ95_003252</name>
</gene>
<dbReference type="Proteomes" id="UP001242811">
    <property type="component" value="Unassembled WGS sequence"/>
</dbReference>
<evidence type="ECO:0000256" key="1">
    <source>
        <dbReference type="SAM" id="MobiDB-lite"/>
    </source>
</evidence>
<evidence type="ECO:0000313" key="3">
    <source>
        <dbReference type="Proteomes" id="UP001242811"/>
    </source>
</evidence>
<comment type="caution">
    <text evidence="2">The sequence shown here is derived from an EMBL/GenBank/DDBJ whole genome shotgun (WGS) entry which is preliminary data.</text>
</comment>
<proteinExistence type="predicted"/>
<name>A0ABU0L0L4_9BACL</name>
<organism evidence="2 3">
    <name type="scientific">Paenibacillus brasilensis</name>
    <dbReference type="NCBI Taxonomy" id="128574"/>
    <lineage>
        <taxon>Bacteria</taxon>
        <taxon>Bacillati</taxon>
        <taxon>Bacillota</taxon>
        <taxon>Bacilli</taxon>
        <taxon>Bacillales</taxon>
        <taxon>Paenibacillaceae</taxon>
        <taxon>Paenibacillus</taxon>
    </lineage>
</organism>
<keyword evidence="3" id="KW-1185">Reference proteome</keyword>
<evidence type="ECO:0000313" key="2">
    <source>
        <dbReference type="EMBL" id="MDQ0495074.1"/>
    </source>
</evidence>